<name>A0A2T7B253_9ENTR</name>
<dbReference type="OrthoDB" id="9858917at2"/>
<comment type="caution">
    <text evidence="1">The sequence shown here is derived from an EMBL/GenBank/DDBJ whole genome shotgun (WGS) entry which is preliminary data.</text>
</comment>
<protein>
    <submittedName>
        <fullName evidence="1">Uncharacterized protein</fullName>
    </submittedName>
</protein>
<sequence length="95" mass="10580">MTPDAPSDNRYEYSARNADGLRSEVGYHPTAGKSLHRHFCKTISERRLAAGNIWQRRITVSPVVSMPEPQSVQRASAEGRHGARLFNVCNCVKPS</sequence>
<dbReference type="EMBL" id="MSAG01000028">
    <property type="protein sequence ID" value="PUX19711.1"/>
    <property type="molecule type" value="Genomic_DNA"/>
</dbReference>
<evidence type="ECO:0000313" key="1">
    <source>
        <dbReference type="EMBL" id="PUX19711.1"/>
    </source>
</evidence>
<proteinExistence type="predicted"/>
<dbReference type="AlphaFoldDB" id="A0A2T7B253"/>
<reference evidence="1" key="1">
    <citation type="submission" date="2016-12" db="EMBL/GenBank/DDBJ databases">
        <title>Analysis of the Molecular Diversity Among Cronobacter Species Isolated from Filth Flies Using a Pan Genomic DNA Microarray.</title>
        <authorList>
            <person name="Pava-Ripoll M."/>
            <person name="Tall B."/>
            <person name="Farber J."/>
            <person name="Fanning S."/>
            <person name="Lehner A."/>
            <person name="Stephan R."/>
            <person name="Pagotto F."/>
            <person name="Iverson C."/>
            <person name="Ziobro G."/>
            <person name="Miller A."/>
            <person name="Pearson R."/>
            <person name="Yan Q."/>
            <person name="Kim M."/>
            <person name="Jeong S."/>
            <person name="Park J."/>
            <person name="Jun S."/>
            <person name="Choi H."/>
            <person name="Chung T."/>
            <person name="Yoo Y."/>
            <person name="Park E."/>
            <person name="Hwang S."/>
            <person name="Lee B."/>
            <person name="Sathyamoorthy V."/>
            <person name="Carter L."/>
            <person name="Mammel M."/>
            <person name="Jackson S."/>
            <person name="Kothary M."/>
            <person name="Patel I."/>
            <person name="Grim C."/>
            <person name="Gopinath G."/>
            <person name="Gangiredla J."/>
            <person name="Chase H."/>
        </authorList>
    </citation>
    <scope>NUCLEOTIDE SEQUENCE [LARGE SCALE GENOMIC DNA]</scope>
    <source>
        <strain evidence="1">MOD1-Sh41s</strain>
    </source>
</reference>
<organism evidence="1">
    <name type="scientific">Cronobacter turicensis</name>
    <dbReference type="NCBI Taxonomy" id="413502"/>
    <lineage>
        <taxon>Bacteria</taxon>
        <taxon>Pseudomonadati</taxon>
        <taxon>Pseudomonadota</taxon>
        <taxon>Gammaproteobacteria</taxon>
        <taxon>Enterobacterales</taxon>
        <taxon>Enterobacteriaceae</taxon>
        <taxon>Cronobacter</taxon>
    </lineage>
</organism>
<accession>A0A2T7B253</accession>
<gene>
    <name evidence="1" type="ORF">BS411_15875</name>
</gene>